<comment type="caution">
    <text evidence="4">The sequence shown here is derived from an EMBL/GenBank/DDBJ whole genome shotgun (WGS) entry which is preliminary data.</text>
</comment>
<feature type="compositionally biased region" description="Basic and acidic residues" evidence="2">
    <location>
        <begin position="562"/>
        <end position="573"/>
    </location>
</feature>
<feature type="domain" description="K Homology" evidence="3">
    <location>
        <begin position="84"/>
        <end position="227"/>
    </location>
</feature>
<dbReference type="Proteomes" id="UP001530377">
    <property type="component" value="Unassembled WGS sequence"/>
</dbReference>
<dbReference type="EMBL" id="JALLPB020000835">
    <property type="protein sequence ID" value="KAL3806318.1"/>
    <property type="molecule type" value="Genomic_DNA"/>
</dbReference>
<dbReference type="GO" id="GO:0003723">
    <property type="term" value="F:RNA binding"/>
    <property type="evidence" value="ECO:0007669"/>
    <property type="project" value="UniProtKB-UniRule"/>
</dbReference>
<accession>A0ABD3R1N9</accession>
<evidence type="ECO:0000256" key="2">
    <source>
        <dbReference type="SAM" id="MobiDB-lite"/>
    </source>
</evidence>
<feature type="region of interest" description="Disordered" evidence="2">
    <location>
        <begin position="285"/>
        <end position="307"/>
    </location>
</feature>
<proteinExistence type="predicted"/>
<feature type="region of interest" description="Disordered" evidence="2">
    <location>
        <begin position="464"/>
        <end position="483"/>
    </location>
</feature>
<dbReference type="AlphaFoldDB" id="A0ABD3R1N9"/>
<dbReference type="InterPro" id="IPR004087">
    <property type="entry name" value="KH_dom"/>
</dbReference>
<feature type="compositionally biased region" description="Gly residues" evidence="2">
    <location>
        <begin position="285"/>
        <end position="304"/>
    </location>
</feature>
<protein>
    <recommendedName>
        <fullName evidence="3">K Homology domain-containing protein</fullName>
    </recommendedName>
</protein>
<feature type="region of interest" description="Disordered" evidence="2">
    <location>
        <begin position="422"/>
        <end position="443"/>
    </location>
</feature>
<keyword evidence="5" id="KW-1185">Reference proteome</keyword>
<feature type="compositionally biased region" description="Polar residues" evidence="2">
    <location>
        <begin position="592"/>
        <end position="614"/>
    </location>
</feature>
<feature type="compositionally biased region" description="Acidic residues" evidence="2">
    <location>
        <begin position="543"/>
        <end position="561"/>
    </location>
</feature>
<evidence type="ECO:0000256" key="1">
    <source>
        <dbReference type="PROSITE-ProRule" id="PRU00117"/>
    </source>
</evidence>
<dbReference type="Gene3D" id="3.30.1370.10">
    <property type="entry name" value="K Homology domain, type 1"/>
    <property type="match status" value="1"/>
</dbReference>
<feature type="region of interest" description="Disordered" evidence="2">
    <location>
        <begin position="113"/>
        <end position="205"/>
    </location>
</feature>
<feature type="compositionally biased region" description="Acidic residues" evidence="2">
    <location>
        <begin position="166"/>
        <end position="199"/>
    </location>
</feature>
<keyword evidence="1" id="KW-0694">RNA-binding</keyword>
<feature type="region of interest" description="Disordered" evidence="2">
    <location>
        <begin position="347"/>
        <end position="386"/>
    </location>
</feature>
<feature type="compositionally biased region" description="Basic residues" evidence="2">
    <location>
        <begin position="651"/>
        <end position="661"/>
    </location>
</feature>
<feature type="region of interest" description="Disordered" evidence="2">
    <location>
        <begin position="530"/>
        <end position="689"/>
    </location>
</feature>
<dbReference type="PROSITE" id="PS50084">
    <property type="entry name" value="KH_TYPE_1"/>
    <property type="match status" value="1"/>
</dbReference>
<feature type="compositionally biased region" description="Low complexity" evidence="2">
    <location>
        <begin position="358"/>
        <end position="380"/>
    </location>
</feature>
<feature type="region of interest" description="Disordered" evidence="2">
    <location>
        <begin position="1"/>
        <end position="74"/>
    </location>
</feature>
<evidence type="ECO:0000313" key="4">
    <source>
        <dbReference type="EMBL" id="KAL3806318.1"/>
    </source>
</evidence>
<reference evidence="4 5" key="1">
    <citation type="submission" date="2024-10" db="EMBL/GenBank/DDBJ databases">
        <title>Updated reference genomes for cyclostephanoid diatoms.</title>
        <authorList>
            <person name="Roberts W.R."/>
            <person name="Alverson A.J."/>
        </authorList>
    </citation>
    <scope>NUCLEOTIDE SEQUENCE [LARGE SCALE GENOMIC DNA]</scope>
    <source>
        <strain evidence="4 5">AJA228-03</strain>
    </source>
</reference>
<dbReference type="SUPFAM" id="SSF54791">
    <property type="entry name" value="Eukaryotic type KH-domain (KH-domain type I)"/>
    <property type="match status" value="1"/>
</dbReference>
<evidence type="ECO:0000313" key="5">
    <source>
        <dbReference type="Proteomes" id="UP001530377"/>
    </source>
</evidence>
<feature type="compositionally biased region" description="Low complexity" evidence="2">
    <location>
        <begin position="40"/>
        <end position="55"/>
    </location>
</feature>
<organism evidence="4 5">
    <name type="scientific">Cyclostephanos tholiformis</name>
    <dbReference type="NCBI Taxonomy" id="382380"/>
    <lineage>
        <taxon>Eukaryota</taxon>
        <taxon>Sar</taxon>
        <taxon>Stramenopiles</taxon>
        <taxon>Ochrophyta</taxon>
        <taxon>Bacillariophyta</taxon>
        <taxon>Coscinodiscophyceae</taxon>
        <taxon>Thalassiosirophycidae</taxon>
        <taxon>Stephanodiscales</taxon>
        <taxon>Stephanodiscaceae</taxon>
        <taxon>Cyclostephanos</taxon>
    </lineage>
</organism>
<feature type="domain" description="K Homology" evidence="3">
    <location>
        <begin position="232"/>
        <end position="409"/>
    </location>
</feature>
<evidence type="ECO:0000259" key="3">
    <source>
        <dbReference type="SMART" id="SM00322"/>
    </source>
</evidence>
<sequence length="689" mass="71521">MPGRYHPSGTNTRHGAGNVDPRSHPQGGSVVRGVNPPPSSSSTTGPNGVDGVVPVGLPPPPPPLAAESQSLARMRQMAVNHPTQQVRLTMYVPPRTVGAVIGRGGRTVLSVQREATRRSGGHVGPVRVSVLGAGGSSPPPGIGVVGHQYADDRRRKKDGPRGVDVADGDDDDDEDEGGGGDYGEDDGEYDGDDVEDVGGNDEWTPVIIRGDPVGAFAAARQILILVENEHDPHIVLDVPLHVSRHNLLIGRGGIVIAALSATYQTRIMIPPNEFMNDVVNGVDGGGSGGVGSDADGEGGSGGDKTGNVWEQRQRQRQLLLQQQAQRRTDVGSSMLFGGDVPGGVAASAAAMGPNARGSATSSSSSSLSSSSSMQQQSQGSGALPPNVVQLEGGIDNVERCLVKIFGIVTGETWAPTGIIVERNSSLDGGSGGRKEGATTKATPTTTKAATLKSAVTATTKTIVSATPSTGKPPSSATTTKKETPATTAEAVIVKVWTPTSKILNLGKIRKVQRKTNTIIRRKKLRLVGSGGSNANISNLVNEKDEDVMDDNETSDNDEEEGLKESPFDGKTESVKQAASEFEKILGLDPGSSVITDTTNKGNSNRKPTADSVSSRDGIILGEGANVNQGDINPDVESAEVGGGCVEPGSKRIPRRKKKRGKGGGNEQPKGSKEERSRTPAVPNRAMTES</sequence>
<dbReference type="InterPro" id="IPR036612">
    <property type="entry name" value="KH_dom_type_1_sf"/>
</dbReference>
<gene>
    <name evidence="4" type="ORF">ACHAXA_001058</name>
</gene>
<dbReference type="SMART" id="SM00322">
    <property type="entry name" value="KH"/>
    <property type="match status" value="2"/>
</dbReference>
<name>A0ABD3R1N9_9STRA</name>